<feature type="compositionally biased region" description="Basic residues" evidence="1">
    <location>
        <begin position="1"/>
        <end position="12"/>
    </location>
</feature>
<protein>
    <submittedName>
        <fullName evidence="2">Uncharacterized protein</fullName>
    </submittedName>
</protein>
<evidence type="ECO:0000256" key="1">
    <source>
        <dbReference type="SAM" id="MobiDB-lite"/>
    </source>
</evidence>
<reference evidence="2 3" key="1">
    <citation type="submission" date="2016-09" db="EMBL/GenBank/DDBJ databases">
        <title>Extensive genetic diversity and differential bi-allelic expression allows diatom success in the polar Southern Ocean.</title>
        <authorList>
            <consortium name="DOE Joint Genome Institute"/>
            <person name="Mock T."/>
            <person name="Otillar R.P."/>
            <person name="Strauss J."/>
            <person name="Dupont C."/>
            <person name="Frickenhaus S."/>
            <person name="Maumus F."/>
            <person name="Mcmullan M."/>
            <person name="Sanges R."/>
            <person name="Schmutz J."/>
            <person name="Toseland A."/>
            <person name="Valas R."/>
            <person name="Veluchamy A."/>
            <person name="Ward B.J."/>
            <person name="Allen A."/>
            <person name="Barry K."/>
            <person name="Falciatore A."/>
            <person name="Ferrante M."/>
            <person name="Fortunato A.E."/>
            <person name="Gloeckner G."/>
            <person name="Gruber A."/>
            <person name="Hipkin R."/>
            <person name="Janech M."/>
            <person name="Kroth P."/>
            <person name="Leese F."/>
            <person name="Lindquist E."/>
            <person name="Lyon B.R."/>
            <person name="Martin J."/>
            <person name="Mayer C."/>
            <person name="Parker M."/>
            <person name="Quesneville H."/>
            <person name="Raymond J."/>
            <person name="Uhlig C."/>
            <person name="Valentin K.U."/>
            <person name="Worden A.Z."/>
            <person name="Armbrust E.V."/>
            <person name="Bowler C."/>
            <person name="Green B."/>
            <person name="Moulton V."/>
            <person name="Van Oosterhout C."/>
            <person name="Grigoriev I."/>
        </authorList>
    </citation>
    <scope>NUCLEOTIDE SEQUENCE [LARGE SCALE GENOMIC DNA]</scope>
    <source>
        <strain evidence="2 3">CCMP1102</strain>
    </source>
</reference>
<feature type="compositionally biased region" description="Polar residues" evidence="1">
    <location>
        <begin position="13"/>
        <end position="28"/>
    </location>
</feature>
<name>A0A1E7FZV0_9STRA</name>
<gene>
    <name evidence="2" type="ORF">FRACYDRAFT_267568</name>
</gene>
<organism evidence="2 3">
    <name type="scientific">Fragilariopsis cylindrus CCMP1102</name>
    <dbReference type="NCBI Taxonomy" id="635003"/>
    <lineage>
        <taxon>Eukaryota</taxon>
        <taxon>Sar</taxon>
        <taxon>Stramenopiles</taxon>
        <taxon>Ochrophyta</taxon>
        <taxon>Bacillariophyta</taxon>
        <taxon>Bacillariophyceae</taxon>
        <taxon>Bacillariophycidae</taxon>
        <taxon>Bacillariales</taxon>
        <taxon>Bacillariaceae</taxon>
        <taxon>Fragilariopsis</taxon>
    </lineage>
</organism>
<dbReference type="KEGG" id="fcy:FRACYDRAFT_267568"/>
<dbReference type="EMBL" id="KV784353">
    <property type="protein sequence ID" value="OEU23634.1"/>
    <property type="molecule type" value="Genomic_DNA"/>
</dbReference>
<proteinExistence type="predicted"/>
<keyword evidence="3" id="KW-1185">Reference proteome</keyword>
<evidence type="ECO:0000313" key="3">
    <source>
        <dbReference type="Proteomes" id="UP000095751"/>
    </source>
</evidence>
<evidence type="ECO:0000313" key="2">
    <source>
        <dbReference type="EMBL" id="OEU23634.1"/>
    </source>
</evidence>
<sequence length="69" mass="7620">MKDHKRRIKARSNHQVNHSSTSVFQLQDTKNKKRKVGNNYQQKLTLGGVGSGGGDVRGGCFDLSKFGCL</sequence>
<accession>A0A1E7FZV0</accession>
<dbReference type="AlphaFoldDB" id="A0A1E7FZV0"/>
<feature type="region of interest" description="Disordered" evidence="1">
    <location>
        <begin position="1"/>
        <end position="39"/>
    </location>
</feature>
<dbReference type="Proteomes" id="UP000095751">
    <property type="component" value="Unassembled WGS sequence"/>
</dbReference>
<dbReference type="InParanoid" id="A0A1E7FZV0"/>